<accession>A0ABQ2R8G8</accession>
<sequence>MRKRLYKVLFFAFGLCVYAQQALAQVNHVSINSRQSELSEQPRLKVNVVAQNDDWSQLSFYIRQKIDGDMQQQRLSIQPINRFLVQLNGKESVTDRSAQLVITENQQNKAVILAVLALFDAPLSFNSAAFVEAAPLRMTRNQSVDKPRQVKASDNNQVAVSALKTDTVSEPLLQPRKPDNCQIIKDNADTLWRIAERYKEQWNTSVYGAMLAIFEANMLAFSKQKIHLLLKDALLVCPSTDILAQYDNKAVDKKVFEVIEAKHAAK</sequence>
<dbReference type="InterPro" id="IPR020012">
    <property type="entry name" value="LysM_FimV"/>
</dbReference>
<evidence type="ECO:0000313" key="2">
    <source>
        <dbReference type="EMBL" id="GGQ15237.1"/>
    </source>
</evidence>
<comment type="caution">
    <text evidence="2">The sequence shown here is derived from an EMBL/GenBank/DDBJ whole genome shotgun (WGS) entry which is preliminary data.</text>
</comment>
<evidence type="ECO:0008006" key="4">
    <source>
        <dbReference type="Google" id="ProtNLM"/>
    </source>
</evidence>
<feature type="chain" id="PRO_5046417593" description="LysM domain-containing protein" evidence="1">
    <location>
        <begin position="25"/>
        <end position="266"/>
    </location>
</feature>
<dbReference type="NCBIfam" id="TIGR03505">
    <property type="entry name" value="FimV_core"/>
    <property type="match status" value="1"/>
</dbReference>
<evidence type="ECO:0000313" key="3">
    <source>
        <dbReference type="Proteomes" id="UP000619118"/>
    </source>
</evidence>
<gene>
    <name evidence="2" type="ORF">GCM10009411_14660</name>
</gene>
<feature type="signal peptide" evidence="1">
    <location>
        <begin position="1"/>
        <end position="24"/>
    </location>
</feature>
<organism evidence="2 3">
    <name type="scientific">Shewanella litoralis</name>
    <dbReference type="NCBI Taxonomy" id="2282700"/>
    <lineage>
        <taxon>Bacteria</taxon>
        <taxon>Pseudomonadati</taxon>
        <taxon>Pseudomonadota</taxon>
        <taxon>Gammaproteobacteria</taxon>
        <taxon>Alteromonadales</taxon>
        <taxon>Shewanellaceae</taxon>
        <taxon>Shewanella</taxon>
    </lineage>
</organism>
<dbReference type="RefSeq" id="WP_160053577.1">
    <property type="nucleotide sequence ID" value="NZ_BMQX01000008.1"/>
</dbReference>
<name>A0ABQ2R8G8_9GAMM</name>
<dbReference type="Proteomes" id="UP000619118">
    <property type="component" value="Unassembled WGS sequence"/>
</dbReference>
<proteinExistence type="predicted"/>
<dbReference type="EMBL" id="BMQX01000008">
    <property type="protein sequence ID" value="GGQ15237.1"/>
    <property type="molecule type" value="Genomic_DNA"/>
</dbReference>
<keyword evidence="3" id="KW-1185">Reference proteome</keyword>
<evidence type="ECO:0000256" key="1">
    <source>
        <dbReference type="SAM" id="SignalP"/>
    </source>
</evidence>
<keyword evidence="1" id="KW-0732">Signal</keyword>
<reference evidence="3" key="1">
    <citation type="journal article" date="2019" name="Int. J. Syst. Evol. Microbiol.">
        <title>The Global Catalogue of Microorganisms (GCM) 10K type strain sequencing project: providing services to taxonomists for standard genome sequencing and annotation.</title>
        <authorList>
            <consortium name="The Broad Institute Genomics Platform"/>
            <consortium name="The Broad Institute Genome Sequencing Center for Infectious Disease"/>
            <person name="Wu L."/>
            <person name="Ma J."/>
        </authorList>
    </citation>
    <scope>NUCLEOTIDE SEQUENCE [LARGE SCALE GENOMIC DNA]</scope>
    <source>
        <strain evidence="3">JCM 32306</strain>
    </source>
</reference>
<protein>
    <recommendedName>
        <fullName evidence="4">LysM domain-containing protein</fullName>
    </recommendedName>
</protein>